<evidence type="ECO:0000256" key="9">
    <source>
        <dbReference type="RuleBase" id="RU361193"/>
    </source>
</evidence>
<dbReference type="PANTHER" id="PTHR11742:SF89">
    <property type="entry name" value="ALPHA-1,2-MANNOSIDASE"/>
    <property type="match status" value="1"/>
</dbReference>
<keyword evidence="9" id="KW-0326">Glycosidase</keyword>
<comment type="similarity">
    <text evidence="3 9">Belongs to the glycosyl hydrolase 47 family.</text>
</comment>
<evidence type="ECO:0000256" key="3">
    <source>
        <dbReference type="ARBA" id="ARBA00007658"/>
    </source>
</evidence>
<proteinExistence type="inferred from homology"/>
<evidence type="ECO:0000256" key="2">
    <source>
        <dbReference type="ARBA" id="ARBA00004922"/>
    </source>
</evidence>
<protein>
    <recommendedName>
        <fullName evidence="9">alpha-1,2-Mannosidase</fullName>
        <ecNumber evidence="9">3.2.1.-</ecNumber>
    </recommendedName>
</protein>
<dbReference type="SUPFAM" id="SSF48225">
    <property type="entry name" value="Seven-hairpin glycosidases"/>
    <property type="match status" value="1"/>
</dbReference>
<keyword evidence="12" id="KW-1185">Reference proteome</keyword>
<keyword evidence="5 8" id="KW-1015">Disulfide bond</keyword>
<dbReference type="InterPro" id="IPR050749">
    <property type="entry name" value="Glycosyl_Hydrolase_47"/>
</dbReference>
<dbReference type="EC" id="3.2.1.-" evidence="9"/>
<feature type="active site" evidence="6">
    <location>
        <position position="420"/>
    </location>
</feature>
<dbReference type="GO" id="GO:0004571">
    <property type="term" value="F:mannosyl-oligosaccharide 1,2-alpha-mannosidase activity"/>
    <property type="evidence" value="ECO:0007669"/>
    <property type="project" value="InterPro"/>
</dbReference>
<feature type="region of interest" description="Disordered" evidence="10">
    <location>
        <begin position="84"/>
        <end position="119"/>
    </location>
</feature>
<dbReference type="PANTHER" id="PTHR11742">
    <property type="entry name" value="MANNOSYL-OLIGOSACCHARIDE ALPHA-1,2-MANNOSIDASE-RELATED"/>
    <property type="match status" value="1"/>
</dbReference>
<evidence type="ECO:0000256" key="4">
    <source>
        <dbReference type="ARBA" id="ARBA00022801"/>
    </source>
</evidence>
<dbReference type="FunFam" id="1.50.10.10:FF:000037">
    <property type="entry name" value="alpha-1,2-Mannosidase"/>
    <property type="match status" value="1"/>
</dbReference>
<reference evidence="11 12" key="1">
    <citation type="submission" date="2015-01" db="EMBL/GenBank/DDBJ databases">
        <title>The Genome Sequence of Exophiala xenobiotica CBS118157.</title>
        <authorList>
            <consortium name="The Broad Institute Genomics Platform"/>
            <person name="Cuomo C."/>
            <person name="de Hoog S."/>
            <person name="Gorbushina A."/>
            <person name="Stielow B."/>
            <person name="Teixiera M."/>
            <person name="Abouelleil A."/>
            <person name="Chapman S.B."/>
            <person name="Priest M."/>
            <person name="Young S.K."/>
            <person name="Wortman J."/>
            <person name="Nusbaum C."/>
            <person name="Birren B."/>
        </authorList>
    </citation>
    <scope>NUCLEOTIDE SEQUENCE [LARGE SCALE GENOMIC DNA]</scope>
    <source>
        <strain evidence="11 12">CBS 118157</strain>
    </source>
</reference>
<feature type="binding site" evidence="7">
    <location>
        <position position="688"/>
    </location>
    <ligand>
        <name>Ca(2+)</name>
        <dbReference type="ChEBI" id="CHEBI:29108"/>
    </ligand>
</feature>
<feature type="active site" description="Proton donor" evidence="6">
    <location>
        <position position="283"/>
    </location>
</feature>
<dbReference type="RefSeq" id="XP_013322272.1">
    <property type="nucleotide sequence ID" value="XM_013466818.1"/>
</dbReference>
<dbReference type="HOGENOM" id="CLU_003818_0_1_1"/>
<evidence type="ECO:0000256" key="1">
    <source>
        <dbReference type="ARBA" id="ARBA00001913"/>
    </source>
</evidence>
<name>A0A0D2F189_9EURO</name>
<organism evidence="11 12">
    <name type="scientific">Exophiala xenobiotica</name>
    <dbReference type="NCBI Taxonomy" id="348802"/>
    <lineage>
        <taxon>Eukaryota</taxon>
        <taxon>Fungi</taxon>
        <taxon>Dikarya</taxon>
        <taxon>Ascomycota</taxon>
        <taxon>Pezizomycotina</taxon>
        <taxon>Eurotiomycetes</taxon>
        <taxon>Chaetothyriomycetidae</taxon>
        <taxon>Chaetothyriales</taxon>
        <taxon>Herpotrichiellaceae</taxon>
        <taxon>Exophiala</taxon>
    </lineage>
</organism>
<dbReference type="InterPro" id="IPR001382">
    <property type="entry name" value="Glyco_hydro_47"/>
</dbReference>
<keyword evidence="7" id="KW-0106">Calcium</keyword>
<feature type="active site" description="Proton donor" evidence="6">
    <location>
        <position position="534"/>
    </location>
</feature>
<evidence type="ECO:0000313" key="11">
    <source>
        <dbReference type="EMBL" id="KIW61688.1"/>
    </source>
</evidence>
<dbReference type="InterPro" id="IPR036026">
    <property type="entry name" value="Seven-hairpin_glycosidases"/>
</dbReference>
<evidence type="ECO:0000256" key="8">
    <source>
        <dbReference type="PIRSR" id="PIRSR601382-3"/>
    </source>
</evidence>
<dbReference type="GO" id="GO:0005783">
    <property type="term" value="C:endoplasmic reticulum"/>
    <property type="evidence" value="ECO:0007669"/>
    <property type="project" value="TreeGrafter"/>
</dbReference>
<dbReference type="GO" id="GO:0005509">
    <property type="term" value="F:calcium ion binding"/>
    <property type="evidence" value="ECO:0007669"/>
    <property type="project" value="InterPro"/>
</dbReference>
<feature type="active site" evidence="6">
    <location>
        <position position="598"/>
    </location>
</feature>
<dbReference type="STRING" id="348802.A0A0D2F189"/>
<dbReference type="Gene3D" id="1.50.10.10">
    <property type="match status" value="1"/>
</dbReference>
<accession>A0A0D2F189</accession>
<evidence type="ECO:0000256" key="6">
    <source>
        <dbReference type="PIRSR" id="PIRSR601382-1"/>
    </source>
</evidence>
<comment type="cofactor">
    <cofactor evidence="1 7">
        <name>Ca(2+)</name>
        <dbReference type="ChEBI" id="CHEBI:29108"/>
    </cofactor>
</comment>
<dbReference type="UniPathway" id="UPA00378"/>
<dbReference type="GO" id="GO:0016020">
    <property type="term" value="C:membrane"/>
    <property type="evidence" value="ECO:0007669"/>
    <property type="project" value="InterPro"/>
</dbReference>
<dbReference type="GO" id="GO:0036503">
    <property type="term" value="P:ERAD pathway"/>
    <property type="evidence" value="ECO:0007669"/>
    <property type="project" value="UniProtKB-ARBA"/>
</dbReference>
<feature type="disulfide bond" evidence="8">
    <location>
        <begin position="491"/>
        <end position="520"/>
    </location>
</feature>
<dbReference type="PRINTS" id="PR00747">
    <property type="entry name" value="GLYHDRLASE47"/>
</dbReference>
<evidence type="ECO:0000256" key="7">
    <source>
        <dbReference type="PIRSR" id="PIRSR601382-2"/>
    </source>
</evidence>
<dbReference type="Pfam" id="PF01532">
    <property type="entry name" value="Glyco_hydro_47"/>
    <property type="match status" value="1"/>
</dbReference>
<comment type="pathway">
    <text evidence="2">Protein modification; protein glycosylation.</text>
</comment>
<dbReference type="InterPro" id="IPR012341">
    <property type="entry name" value="6hp_glycosidase-like_sf"/>
</dbReference>
<dbReference type="EMBL" id="KN847317">
    <property type="protein sequence ID" value="KIW61688.1"/>
    <property type="molecule type" value="Genomic_DNA"/>
</dbReference>
<evidence type="ECO:0000256" key="10">
    <source>
        <dbReference type="SAM" id="MobiDB-lite"/>
    </source>
</evidence>
<dbReference type="AlphaFoldDB" id="A0A0D2F189"/>
<dbReference type="Proteomes" id="UP000054342">
    <property type="component" value="Unassembled WGS sequence"/>
</dbReference>
<sequence length="697" mass="77064">MKSSPGVRVPPRLTKQELHNRPPWITTHLTFVIKQLFHSTTALTVTILNGLAAHAQAPASFRRSRARSSGKVAGPEVVANVVADDTPACEKPAKTEEEGSAGDGTNGEPAFEPVDRPPDEETAGIWEVVGVAVQVAVTEVDVCVKEGSVLEVEAADVMLEVLLLELPDVVAADSQAQAAAADTAFVLVRIYSGCALRLSRQQQVKEAFKRCWRSYRERAWLRDELAPVSGGGSDTFGGWAASLVDALDTLWIMDLKDDIMEAVAAAVDIDFSTSTDPTINIFETTIRYLGRFLAAYDLSGDRRLLTKAVEVGEMLLVAFDTPNHMPITRWDWKKAAAGAEKQVAPDFMLVSELGSLSLEFTRLSQLTDDSRWYDAVDRITRLFDQQQAQTKLPGLWPVVVNPKDQDMTSDRSFTLGGMSDSLYEYFAKEYAPLGGLAPLYENLYEQSMAASIQHLLFRPMTPSNADVLFGGDARADDHGVVQEPRAQHLTCFAGGMFALGGRLFSNDEHVAIGQRLTDGCIWAYENMPVGVMPEIAHFAPCPAKDRCVWDTATYDAAILERAGSASANSNIDEIVLLQKRLPPGFTDIDDRRYILRPEAIESVFIMYRVTGNKTYPEKAWQMFQSIQNITRTEFANAALSEITATGIDGWPPKDDRMESFWLAETLKYFYLIFSEPSLISLDEYVLNTEAHPLRRPT</sequence>
<dbReference type="GO" id="GO:0005975">
    <property type="term" value="P:carbohydrate metabolic process"/>
    <property type="evidence" value="ECO:0007669"/>
    <property type="project" value="InterPro"/>
</dbReference>
<keyword evidence="7" id="KW-0479">Metal-binding</keyword>
<keyword evidence="4 9" id="KW-0378">Hydrolase</keyword>
<gene>
    <name evidence="11" type="ORF">PV05_01780</name>
</gene>
<dbReference type="GeneID" id="25323688"/>
<evidence type="ECO:0000256" key="5">
    <source>
        <dbReference type="ARBA" id="ARBA00023157"/>
    </source>
</evidence>
<evidence type="ECO:0000313" key="12">
    <source>
        <dbReference type="Proteomes" id="UP000054342"/>
    </source>
</evidence>
<dbReference type="OrthoDB" id="8118055at2759"/>